<reference evidence="2" key="2">
    <citation type="submission" date="2016-06" db="EMBL/GenBank/DDBJ databases">
        <title>The genome of a short-lived fish provides insights into sex chromosome evolution and the genetic control of aging.</title>
        <authorList>
            <person name="Reichwald K."/>
            <person name="Felder M."/>
            <person name="Petzold A."/>
            <person name="Koch P."/>
            <person name="Groth M."/>
            <person name="Platzer M."/>
        </authorList>
    </citation>
    <scope>NUCLEOTIDE SEQUENCE</scope>
    <source>
        <tissue evidence="2">Brain</tissue>
    </source>
</reference>
<accession>A0A1A8UFL2</accession>
<reference evidence="2" key="1">
    <citation type="submission" date="2016-05" db="EMBL/GenBank/DDBJ databases">
        <authorList>
            <person name="Lavstsen T."/>
            <person name="Jespersen J.S."/>
        </authorList>
    </citation>
    <scope>NUCLEOTIDE SEQUENCE</scope>
    <source>
        <tissue evidence="2">Brain</tissue>
    </source>
</reference>
<evidence type="ECO:0000256" key="1">
    <source>
        <dbReference type="SAM" id="MobiDB-lite"/>
    </source>
</evidence>
<sequence length="100" mass="11342">MKLKLVQEIDSRWKLKDRVVMTSSLYILTAVLDPHFKQLPFLNGEKRDEAYSEVAQLAQRLSLSGDSTEQTGEDENPLAKKQNGKREGDSDASSWTRCRG</sequence>
<dbReference type="EMBL" id="HAEJ01005466">
    <property type="protein sequence ID" value="SBS45923.1"/>
    <property type="molecule type" value="Transcribed_RNA"/>
</dbReference>
<dbReference type="EMBL" id="HADY01023903">
    <property type="protein sequence ID" value="SBP62388.1"/>
    <property type="molecule type" value="Transcribed_RNA"/>
</dbReference>
<organism evidence="2">
    <name type="scientific">Nothobranchius furzeri</name>
    <name type="common">Turquoise killifish</name>
    <dbReference type="NCBI Taxonomy" id="105023"/>
    <lineage>
        <taxon>Eukaryota</taxon>
        <taxon>Metazoa</taxon>
        <taxon>Chordata</taxon>
        <taxon>Craniata</taxon>
        <taxon>Vertebrata</taxon>
        <taxon>Euteleostomi</taxon>
        <taxon>Actinopterygii</taxon>
        <taxon>Neopterygii</taxon>
        <taxon>Teleostei</taxon>
        <taxon>Neoteleostei</taxon>
        <taxon>Acanthomorphata</taxon>
        <taxon>Ovalentaria</taxon>
        <taxon>Atherinomorphae</taxon>
        <taxon>Cyprinodontiformes</taxon>
        <taxon>Nothobranchiidae</taxon>
        <taxon>Nothobranchius</taxon>
    </lineage>
</organism>
<name>A0A1A8UFL2_NOTFU</name>
<dbReference type="AlphaFoldDB" id="A0A1A8UFL2"/>
<evidence type="ECO:0000313" key="2">
    <source>
        <dbReference type="EMBL" id="SBS45923.1"/>
    </source>
</evidence>
<protein>
    <submittedName>
        <fullName evidence="2">Uncharacterized protein</fullName>
    </submittedName>
</protein>
<gene>
    <name evidence="2" type="primary">CU138508.1</name>
</gene>
<feature type="compositionally biased region" description="Polar residues" evidence="1">
    <location>
        <begin position="91"/>
        <end position="100"/>
    </location>
</feature>
<proteinExistence type="predicted"/>
<feature type="region of interest" description="Disordered" evidence="1">
    <location>
        <begin position="62"/>
        <end position="100"/>
    </location>
</feature>